<dbReference type="SUPFAM" id="SSF52799">
    <property type="entry name" value="(Phosphotyrosine protein) phosphatases II"/>
    <property type="match status" value="2"/>
</dbReference>
<dbReference type="InterPro" id="IPR000340">
    <property type="entry name" value="Dual-sp_phosphatase_cat-dom"/>
</dbReference>
<evidence type="ECO:0000256" key="2">
    <source>
        <dbReference type="ARBA" id="ARBA00022912"/>
    </source>
</evidence>
<dbReference type="GO" id="GO:0005634">
    <property type="term" value="C:nucleus"/>
    <property type="evidence" value="ECO:0007669"/>
    <property type="project" value="GOC"/>
</dbReference>
<dbReference type="PROSITE" id="PS00383">
    <property type="entry name" value="TYR_PHOSPHATASE_1"/>
    <property type="match status" value="1"/>
</dbReference>
<feature type="compositionally biased region" description="Low complexity" evidence="3">
    <location>
        <begin position="1103"/>
        <end position="1125"/>
    </location>
</feature>
<name>A0AAV5QDL6_9ASCO</name>
<dbReference type="GO" id="GO:0008138">
    <property type="term" value="F:protein tyrosine/serine/threonine phosphatase activity"/>
    <property type="evidence" value="ECO:0007669"/>
    <property type="project" value="TreeGrafter"/>
</dbReference>
<sequence>MASLSLSLSAQEALSVVHYFRTLELPCPGDVFPWLSSNHHDDHHDNDNDDHASSVTGLQESKHWVIFVRSSPLLTSNTPIDPKSALLQDTIDYKNFLEPYVDDNVDTLTNFITNLLLYLDIAADENDKIVNTTVKDVKTTGYLPLFKDMSREVLGIRSFGLQSCKIASVADFVVYCFNNDHSIDNTSASNATNSVPHCSCQSVSRLLSIAQTHHHKVNPSMSPSKLKHSDSIPEADESPDDNMNTTVQVGSLRHFDSYDDIASDNEEEIDFASVLSTLCQNPNFTSIDDDDMTKKYEISSHSPAIWASRTAENIIKSPHLSLRNKKLSKIYNTYTITNPFDILSSLFADTSNDNDSRLKCLISVPPYSVGMGKEISHSSQITPCSSSSSSSSSSSNIDILSSLSNTTIPNNHVSHLINNSAAGLLNEFEKHQLTNYNINMSIKEKFEICQISQAMEISPGIWIGNEGDYLLWKHRIMTKGFDEMSTKATASVNNIEEGIIDYKDKVPPYCAVQESIIFNTPSSFLSPKHSKNAYMSAYNNIMTTRQTKPQINYRFFVEVHAASKLPGYSTLCAVRSEMVRHICNPISASLATPLITLSFPASGTLAGLGSLNLGDIVTIIHFLDLLCNQTTRDTFPALIFCPEGYTETSLLLVLFLMFQRGLRFRDAVLYYYNQSGRPFYLFESDYVLLEELEPVILCCSPSPNAVRSLSELDKRLSDTKYRISSPTWEAKEKEFMFSIISEILMVSSSPAPTPSSLTMSQNGDDASNFSNNDSGSFDYGSLGDWFSDLAHSASGSLIPSRILPSLFLGSLDHASCLPLLARLNIKNIVSVGESPSWLAGLPRDFYSIEPFIPRPCCKVNDDNCTRPSSLPLKLISFNRASVSAESDAFLKSFPIDRVLIVNDIKDDGIDTLHTSLLFAIFDFFEQFTNTDLESLIFGDNPPNGSHFGDEFDSSLKGLSSSSSQNNLHRYYATATTLVHCKVGVSRSATVVISYLMRFLGLRLEAAYLFVRVRRLNIIIQPNLKLCYELFKIQEELLKKVQKLDFKPQNNDNPLSSITTPNPSSPWRSRSSSNGSGYFGGANGRFGLSNNNASMSIFAPQPPSSTGYTSTNSSGPPSRRLSFSSSFSSGADTAASSFCANPFPIRRKKNSIGSFVSEPSSVISGMNSGRSDAFHMKEASINSCLQTEITTIDITDDELRSASDVDEYDCMVNPKRRALGMVSTTKEMNFEIKSTGGEVVEMSHNRKVSEEMEMEQSMSSQWLRNVDWAMFCHQVAELNNF</sequence>
<feature type="region of interest" description="Disordered" evidence="3">
    <location>
        <begin position="1098"/>
        <end position="1125"/>
    </location>
</feature>
<dbReference type="RefSeq" id="XP_064849741.1">
    <property type="nucleotide sequence ID" value="XM_064993669.1"/>
</dbReference>
<dbReference type="SMART" id="SM00195">
    <property type="entry name" value="DSPc"/>
    <property type="match status" value="1"/>
</dbReference>
<dbReference type="Proteomes" id="UP001360560">
    <property type="component" value="Unassembled WGS sequence"/>
</dbReference>
<dbReference type="GO" id="GO:0033260">
    <property type="term" value="P:nuclear DNA replication"/>
    <property type="evidence" value="ECO:0007669"/>
    <property type="project" value="TreeGrafter"/>
</dbReference>
<keyword evidence="7" id="KW-1185">Reference proteome</keyword>
<dbReference type="InterPro" id="IPR000387">
    <property type="entry name" value="Tyr_Pase_dom"/>
</dbReference>
<evidence type="ECO:0000259" key="5">
    <source>
        <dbReference type="PROSITE" id="PS50056"/>
    </source>
</evidence>
<dbReference type="EMBL" id="BTFZ01000001">
    <property type="protein sequence ID" value="GMM32741.1"/>
    <property type="molecule type" value="Genomic_DNA"/>
</dbReference>
<keyword evidence="1" id="KW-0378">Hydrolase</keyword>
<reference evidence="6 7" key="1">
    <citation type="journal article" date="2023" name="Elife">
        <title>Identification of key yeast species and microbe-microbe interactions impacting larval growth of Drosophila in the wild.</title>
        <authorList>
            <person name="Mure A."/>
            <person name="Sugiura Y."/>
            <person name="Maeda R."/>
            <person name="Honda K."/>
            <person name="Sakurai N."/>
            <person name="Takahashi Y."/>
            <person name="Watada M."/>
            <person name="Katoh T."/>
            <person name="Gotoh A."/>
            <person name="Gotoh Y."/>
            <person name="Taniguchi I."/>
            <person name="Nakamura K."/>
            <person name="Hayashi T."/>
            <person name="Katayama T."/>
            <person name="Uemura T."/>
            <person name="Hattori Y."/>
        </authorList>
    </citation>
    <scope>NUCLEOTIDE SEQUENCE [LARGE SCALE GENOMIC DNA]</scope>
    <source>
        <strain evidence="6 7">SC-9</strain>
    </source>
</reference>
<dbReference type="InterPro" id="IPR020422">
    <property type="entry name" value="TYR_PHOSPHATASE_DUAL_dom"/>
</dbReference>
<feature type="compositionally biased region" description="Low complexity" evidence="3">
    <location>
        <begin position="1060"/>
        <end position="1073"/>
    </location>
</feature>
<dbReference type="AlphaFoldDB" id="A0AAV5QDL6"/>
<comment type="caution">
    <text evidence="6">The sequence shown here is derived from an EMBL/GenBank/DDBJ whole genome shotgun (WGS) entry which is preliminary data.</text>
</comment>
<dbReference type="Gene3D" id="3.90.190.10">
    <property type="entry name" value="Protein tyrosine phosphatase superfamily"/>
    <property type="match status" value="1"/>
</dbReference>
<feature type="domain" description="Tyrosine-protein phosphatase" evidence="4">
    <location>
        <begin position="798"/>
        <end position="1038"/>
    </location>
</feature>
<keyword evidence="2" id="KW-0904">Protein phosphatase</keyword>
<feature type="compositionally biased region" description="Polar residues" evidence="3">
    <location>
        <begin position="1048"/>
        <end position="1059"/>
    </location>
</feature>
<dbReference type="InterPro" id="IPR053239">
    <property type="entry name" value="Dual_spec_PTase"/>
</dbReference>
<evidence type="ECO:0000313" key="6">
    <source>
        <dbReference type="EMBL" id="GMM32741.1"/>
    </source>
</evidence>
<dbReference type="InterPro" id="IPR016130">
    <property type="entry name" value="Tyr_Pase_AS"/>
</dbReference>
<organism evidence="6 7">
    <name type="scientific">Saccharomycopsis crataegensis</name>
    <dbReference type="NCBI Taxonomy" id="43959"/>
    <lineage>
        <taxon>Eukaryota</taxon>
        <taxon>Fungi</taxon>
        <taxon>Dikarya</taxon>
        <taxon>Ascomycota</taxon>
        <taxon>Saccharomycotina</taxon>
        <taxon>Saccharomycetes</taxon>
        <taxon>Saccharomycopsidaceae</taxon>
        <taxon>Saccharomycopsis</taxon>
    </lineage>
</organism>
<dbReference type="GeneID" id="90070720"/>
<dbReference type="InterPro" id="IPR029021">
    <property type="entry name" value="Prot-tyrosine_phosphatase-like"/>
</dbReference>
<dbReference type="PROSITE" id="PS50056">
    <property type="entry name" value="TYR_PHOSPHATASE_2"/>
    <property type="match status" value="1"/>
</dbReference>
<dbReference type="PANTHER" id="PTHR47550:SF1">
    <property type="entry name" value="DUAL SPECIFICITY PROTEIN PHOSPHATASE PPS1"/>
    <property type="match status" value="1"/>
</dbReference>
<evidence type="ECO:0000313" key="7">
    <source>
        <dbReference type="Proteomes" id="UP001360560"/>
    </source>
</evidence>
<accession>A0AAV5QDL6</accession>
<dbReference type="Pfam" id="PF00782">
    <property type="entry name" value="DSPc"/>
    <property type="match status" value="1"/>
</dbReference>
<evidence type="ECO:0000256" key="1">
    <source>
        <dbReference type="ARBA" id="ARBA00022801"/>
    </source>
</evidence>
<feature type="region of interest" description="Disordered" evidence="3">
    <location>
        <begin position="1048"/>
        <end position="1073"/>
    </location>
</feature>
<protein>
    <submittedName>
        <fullName evidence="6">Tyrosine/serine/threonine protein phosphatase</fullName>
    </submittedName>
</protein>
<evidence type="ECO:0000259" key="4">
    <source>
        <dbReference type="PROSITE" id="PS50054"/>
    </source>
</evidence>
<dbReference type="PANTHER" id="PTHR47550">
    <property type="entry name" value="DUAL SPECIFICITY PROTEIN PHOSPHATASE PPS1"/>
    <property type="match status" value="1"/>
</dbReference>
<feature type="domain" description="Tyrosine specific protein phosphatases" evidence="5">
    <location>
        <begin position="949"/>
        <end position="1025"/>
    </location>
</feature>
<proteinExistence type="predicted"/>
<evidence type="ECO:0000256" key="3">
    <source>
        <dbReference type="SAM" id="MobiDB-lite"/>
    </source>
</evidence>
<feature type="region of interest" description="Disordered" evidence="3">
    <location>
        <begin position="214"/>
        <end position="242"/>
    </location>
</feature>
<dbReference type="PROSITE" id="PS50054">
    <property type="entry name" value="TYR_PHOSPHATASE_DUAL"/>
    <property type="match status" value="1"/>
</dbReference>
<gene>
    <name evidence="6" type="ORF">DASC09_000660</name>
</gene>